<evidence type="ECO:0008006" key="3">
    <source>
        <dbReference type="Google" id="ProtNLM"/>
    </source>
</evidence>
<evidence type="ECO:0000313" key="1">
    <source>
        <dbReference type="EMBL" id="KAB2569671.1"/>
    </source>
</evidence>
<dbReference type="GO" id="GO:0005739">
    <property type="term" value="C:mitochondrion"/>
    <property type="evidence" value="ECO:0007669"/>
    <property type="project" value="TreeGrafter"/>
</dbReference>
<protein>
    <recommendedName>
        <fullName evidence="3">Aminoglycoside phosphotransferase domain-containing protein</fullName>
    </recommendedName>
</protein>
<comment type="caution">
    <text evidence="1">The sequence shown here is derived from an EMBL/GenBank/DDBJ whole genome shotgun (WGS) entry which is preliminary data.</text>
</comment>
<gene>
    <name evidence="1" type="ORF">DBV05_g11651</name>
</gene>
<dbReference type="PANTHER" id="PTHR36091">
    <property type="entry name" value="ALTERED INHERITANCE OF MITOCHONDRIA PROTEIN 9, MITOCHONDRIAL"/>
    <property type="match status" value="1"/>
</dbReference>
<dbReference type="OrthoDB" id="2831558at2759"/>
<accession>A0A5N5CWF9</accession>
<dbReference type="AlphaFoldDB" id="A0A5N5CWF9"/>
<proteinExistence type="predicted"/>
<reference evidence="1 2" key="1">
    <citation type="journal article" date="2019" name="Sci. Rep.">
        <title>A multi-omics analysis of the grapevine pathogen Lasiodiplodia theobromae reveals that temperature affects the expression of virulence- and pathogenicity-related genes.</title>
        <authorList>
            <person name="Felix C."/>
            <person name="Meneses R."/>
            <person name="Goncalves M.F.M."/>
            <person name="Tilleman L."/>
            <person name="Duarte A.S."/>
            <person name="Jorrin-Novo J.V."/>
            <person name="Van de Peer Y."/>
            <person name="Deforce D."/>
            <person name="Van Nieuwerburgh F."/>
            <person name="Esteves A.C."/>
            <person name="Alves A."/>
        </authorList>
    </citation>
    <scope>NUCLEOTIDE SEQUENCE [LARGE SCALE GENOMIC DNA]</scope>
    <source>
        <strain evidence="1 2">LA-SOL3</strain>
    </source>
</reference>
<dbReference type="PANTHER" id="PTHR36091:SF1">
    <property type="entry name" value="ALTERED INHERITANCE OF MITOCHONDRIA PROTEIN 9, MITOCHONDRIAL"/>
    <property type="match status" value="1"/>
</dbReference>
<dbReference type="Proteomes" id="UP000325902">
    <property type="component" value="Unassembled WGS sequence"/>
</dbReference>
<keyword evidence="2" id="KW-1185">Reference proteome</keyword>
<dbReference type="InterPro" id="IPR051035">
    <property type="entry name" value="Mito_inheritance_9"/>
</dbReference>
<evidence type="ECO:0000313" key="2">
    <source>
        <dbReference type="Proteomes" id="UP000325902"/>
    </source>
</evidence>
<dbReference type="EMBL" id="VCHE01000177">
    <property type="protein sequence ID" value="KAB2569671.1"/>
    <property type="molecule type" value="Genomic_DNA"/>
</dbReference>
<name>A0A5N5CWF9_9PEZI</name>
<organism evidence="1 2">
    <name type="scientific">Lasiodiplodia theobromae</name>
    <dbReference type="NCBI Taxonomy" id="45133"/>
    <lineage>
        <taxon>Eukaryota</taxon>
        <taxon>Fungi</taxon>
        <taxon>Dikarya</taxon>
        <taxon>Ascomycota</taxon>
        <taxon>Pezizomycotina</taxon>
        <taxon>Dothideomycetes</taxon>
        <taxon>Dothideomycetes incertae sedis</taxon>
        <taxon>Botryosphaeriales</taxon>
        <taxon>Botryosphaeriaceae</taxon>
        <taxon>Lasiodiplodia</taxon>
    </lineage>
</organism>
<sequence>MDFARSTLKLPAPKVLDWNSRLGSENPVGAEYILMQKLPGVPFDTVNDSEEFGRHHLLALAKQIFELEKSLLGMTFRNIGSIHYKGDVTSSKDFVYSTPEGEEINDSRFVIGPMMGPQWVSNGRCTLECDRGPWTSAVEYLKAIVKRELQAVDTAPQLPLSFESILGPRTYRPTAAKKHLAGKMCLQLIEHIIPTPPSPIAQYRLWHNLLSDDRILVDVNDPGKITGITGWHNAPIAPLFTQKIWPGFWGWDRKANAEYGYEESSIMRGEDDEPFCEKDIWHELAREILHLHQKPDILHANRYGATTAGAYMKEAENLFEKDEVIMAYEVIGLQKLWKRGFRHVQKKSKGAPFPVKLTHRHVRRLRRDKEIWGHGYALENRVKWRVGSLWPMDGAIDHESYGEAKEKLAECKKHFVDSGEIYEKDWPYDS</sequence>